<dbReference type="PRINTS" id="PR00830">
    <property type="entry name" value="ENDOLAPTASE"/>
</dbReference>
<dbReference type="GO" id="GO:0006508">
    <property type="term" value="P:proteolysis"/>
    <property type="evidence" value="ECO:0007669"/>
    <property type="project" value="UniProtKB-KW"/>
</dbReference>
<comment type="similarity">
    <text evidence="4">Belongs to the peptidase S16 family.</text>
</comment>
<keyword evidence="8" id="KW-1185">Reference proteome</keyword>
<evidence type="ECO:0000256" key="1">
    <source>
        <dbReference type="ARBA" id="ARBA00022670"/>
    </source>
</evidence>
<feature type="domain" description="Lon proteolytic" evidence="6">
    <location>
        <begin position="470"/>
        <end position="644"/>
    </location>
</feature>
<keyword evidence="3 4" id="KW-0720">Serine protease</keyword>
<dbReference type="PANTHER" id="PTHR10046">
    <property type="entry name" value="ATP DEPENDENT LON PROTEASE FAMILY MEMBER"/>
    <property type="match status" value="1"/>
</dbReference>
<dbReference type="InterPro" id="IPR020568">
    <property type="entry name" value="Ribosomal_Su5_D2-typ_SF"/>
</dbReference>
<evidence type="ECO:0000259" key="5">
    <source>
        <dbReference type="PROSITE" id="PS50045"/>
    </source>
</evidence>
<dbReference type="SUPFAM" id="SSF52540">
    <property type="entry name" value="P-loop containing nucleoside triphosphate hydrolases"/>
    <property type="match status" value="1"/>
</dbReference>
<protein>
    <recommendedName>
        <fullName evidence="4">endopeptidase La</fullName>
        <ecNumber evidence="4">3.4.21.53</ecNumber>
    </recommendedName>
</protein>
<name>A0ABY4CMJ4_9BACL</name>
<dbReference type="EC" id="3.4.21.53" evidence="4"/>
<dbReference type="PROSITE" id="PS50045">
    <property type="entry name" value="SIGMA54_INTERACT_4"/>
    <property type="match status" value="1"/>
</dbReference>
<reference evidence="7" key="1">
    <citation type="submission" date="2021-12" db="EMBL/GenBank/DDBJ databases">
        <title>Alicyclobacillaceae gen. nov., sp. nov., isolated from chalcocite enrichment system.</title>
        <authorList>
            <person name="Jiang Z."/>
        </authorList>
    </citation>
    <scope>NUCLEOTIDE SEQUENCE</scope>
    <source>
        <strain evidence="7">MYW30-H2</strain>
    </source>
</reference>
<feature type="active site" evidence="4">
    <location>
        <position position="554"/>
    </location>
</feature>
<organism evidence="7 8">
    <name type="scientific">Fodinisporobacter ferrooxydans</name>
    <dbReference type="NCBI Taxonomy" id="2901836"/>
    <lineage>
        <taxon>Bacteria</taxon>
        <taxon>Bacillati</taxon>
        <taxon>Bacillota</taxon>
        <taxon>Bacilli</taxon>
        <taxon>Bacillales</taxon>
        <taxon>Alicyclobacillaceae</taxon>
        <taxon>Fodinisporobacter</taxon>
    </lineage>
</organism>
<dbReference type="PROSITE" id="PS01046">
    <property type="entry name" value="LON_SER"/>
    <property type="match status" value="1"/>
</dbReference>
<dbReference type="CDD" id="cd00009">
    <property type="entry name" value="AAA"/>
    <property type="match status" value="1"/>
</dbReference>
<dbReference type="PROSITE" id="PS51786">
    <property type="entry name" value="LON_PROTEOLYTIC"/>
    <property type="match status" value="1"/>
</dbReference>
<dbReference type="Gene3D" id="3.40.50.300">
    <property type="entry name" value="P-loop containing nucleotide triphosphate hydrolases"/>
    <property type="match status" value="1"/>
</dbReference>
<dbReference type="InterPro" id="IPR014252">
    <property type="entry name" value="Spore_LonC"/>
</dbReference>
<gene>
    <name evidence="7" type="primary">lonC</name>
    <name evidence="7" type="ORF">LSG31_05600</name>
</gene>
<dbReference type="InterPro" id="IPR027417">
    <property type="entry name" value="P-loop_NTPase"/>
</dbReference>
<feature type="domain" description="Sigma-54 factor interaction" evidence="5">
    <location>
        <begin position="185"/>
        <end position="357"/>
    </location>
</feature>
<dbReference type="GO" id="GO:0008233">
    <property type="term" value="F:peptidase activity"/>
    <property type="evidence" value="ECO:0007669"/>
    <property type="project" value="UniProtKB-KW"/>
</dbReference>
<comment type="catalytic activity">
    <reaction evidence="4">
        <text>Hydrolysis of proteins in presence of ATP.</text>
        <dbReference type="EC" id="3.4.21.53"/>
    </reaction>
</comment>
<evidence type="ECO:0000313" key="8">
    <source>
        <dbReference type="Proteomes" id="UP000830167"/>
    </source>
</evidence>
<sequence length="655" mass="72309">MKRLLQKLSIIPHSKLQEKLENEQAVRRQVTALFGILSHIYGADKLVLRAGKLDAVSLMRSNVLEERVLALQRIVFENANLQEKPAFEQIPDILNQIEEHLADMIARRAVEEDLEIKVAQRMQDKHDEYIREVRSQIVKENNGPENAQTLKKFAQLEKLEQTKLSRSTYELLRPQSFGEMVGQKQQIRALVSKLASPYPQHILIYGPPGVGKTTAARIALQEACKIKGSVFHSDAPFVEVDGTTLRWDPRDMTNPLLGSVHDPIYQGAKRDLADSATPEPKLGLVTDAHGGVLFIDEIGELDLMLQNKLLKVLEDKRVHFESPYFDPDDKNVPQYIRKLFEEGAPADFILIGATTRDPSEVNPALRSRCAEIYFEPLIPQQIEQIANGAAQKLGVALEHGVAEMISRYTIEGRKAVNVLADAYGIALYQLQGQKETECESVAVTIRKADVQEVLRVSRLVPYRNAKKSSNSKIGKIHGLGVAGFLGSVIEIEAVVYKAKDAGKGRIRFNDTAGSMAKDSVFNAVSVIRSITGIDLSDYDVHVNVIGGGKIDGPSAGVAIFLAIYSALMQKPIPQHIAVTGEVSIQGFVKPVGGVVEKIFGARQAEITQVIVPFDNAADIPAGLSDIDVTTAITVEDVLQFVFEKNTIDDERMFVS</sequence>
<dbReference type="InterPro" id="IPR002078">
    <property type="entry name" value="Sigma_54_int"/>
</dbReference>
<dbReference type="RefSeq" id="WP_347438411.1">
    <property type="nucleotide sequence ID" value="NZ_CP089291.1"/>
</dbReference>
<keyword evidence="1 4" id="KW-0645">Protease</keyword>
<dbReference type="Proteomes" id="UP000830167">
    <property type="component" value="Chromosome"/>
</dbReference>
<evidence type="ECO:0000313" key="7">
    <source>
        <dbReference type="EMBL" id="UOF91723.1"/>
    </source>
</evidence>
<dbReference type="InterPro" id="IPR008269">
    <property type="entry name" value="Lon_proteolytic"/>
</dbReference>
<evidence type="ECO:0000259" key="6">
    <source>
        <dbReference type="PROSITE" id="PS51786"/>
    </source>
</evidence>
<evidence type="ECO:0000256" key="2">
    <source>
        <dbReference type="ARBA" id="ARBA00022801"/>
    </source>
</evidence>
<dbReference type="InterPro" id="IPR027065">
    <property type="entry name" value="Lon_Prtase"/>
</dbReference>
<proteinExistence type="inferred from homology"/>
<dbReference type="Pfam" id="PF05362">
    <property type="entry name" value="Lon_C"/>
    <property type="match status" value="1"/>
</dbReference>
<feature type="active site" evidence="4">
    <location>
        <position position="597"/>
    </location>
</feature>
<evidence type="ECO:0000256" key="3">
    <source>
        <dbReference type="ARBA" id="ARBA00022825"/>
    </source>
</evidence>
<dbReference type="InterPro" id="IPR003593">
    <property type="entry name" value="AAA+_ATPase"/>
</dbReference>
<dbReference type="EMBL" id="CP089291">
    <property type="protein sequence ID" value="UOF91723.1"/>
    <property type="molecule type" value="Genomic_DNA"/>
</dbReference>
<evidence type="ECO:0000256" key="4">
    <source>
        <dbReference type="PROSITE-ProRule" id="PRU01122"/>
    </source>
</evidence>
<dbReference type="Gene3D" id="3.30.230.10">
    <property type="match status" value="1"/>
</dbReference>
<dbReference type="InterPro" id="IPR008268">
    <property type="entry name" value="Peptidase_S16_AS"/>
</dbReference>
<dbReference type="InterPro" id="IPR014721">
    <property type="entry name" value="Ribsml_uS5_D2-typ_fold_subgr"/>
</dbReference>
<accession>A0ABY4CMJ4</accession>
<dbReference type="SUPFAM" id="SSF54211">
    <property type="entry name" value="Ribosomal protein S5 domain 2-like"/>
    <property type="match status" value="1"/>
</dbReference>
<keyword evidence="2 4" id="KW-0378">Hydrolase</keyword>
<dbReference type="SMART" id="SM00382">
    <property type="entry name" value="AAA"/>
    <property type="match status" value="1"/>
</dbReference>
<dbReference type="Pfam" id="PF00158">
    <property type="entry name" value="Sigma54_activat"/>
    <property type="match status" value="1"/>
</dbReference>
<dbReference type="NCBIfam" id="TIGR02903">
    <property type="entry name" value="spore_lon_C"/>
    <property type="match status" value="1"/>
</dbReference>